<keyword evidence="1" id="KW-0238">DNA-binding</keyword>
<reference evidence="3 4" key="1">
    <citation type="submission" date="2024-07" db="EMBL/GenBank/DDBJ databases">
        <authorList>
            <person name="Hebao G."/>
        </authorList>
    </citation>
    <scope>NUCLEOTIDE SEQUENCE [LARGE SCALE GENOMIC DNA]</scope>
    <source>
        <strain evidence="3 4">ACCC 02193</strain>
    </source>
</reference>
<name>A0ABV4EAZ7_9GAMM</name>
<dbReference type="EMBL" id="JBGFFX010000011">
    <property type="protein sequence ID" value="MEY8772102.1"/>
    <property type="molecule type" value="Genomic_DNA"/>
</dbReference>
<dbReference type="InterPro" id="IPR016032">
    <property type="entry name" value="Sig_transdc_resp-reg_C-effctor"/>
</dbReference>
<gene>
    <name evidence="3" type="ORF">AB6T85_16995</name>
</gene>
<dbReference type="RefSeq" id="WP_369896242.1">
    <property type="nucleotide sequence ID" value="NZ_JBGFFX010000011.1"/>
</dbReference>
<protein>
    <submittedName>
        <fullName evidence="3">Helix-turn-helix transcriptional regulator</fullName>
    </submittedName>
</protein>
<dbReference type="PRINTS" id="PR00038">
    <property type="entry name" value="HTHLUXR"/>
</dbReference>
<feature type="domain" description="HTH luxR-type" evidence="2">
    <location>
        <begin position="117"/>
        <end position="184"/>
    </location>
</feature>
<proteinExistence type="predicted"/>
<evidence type="ECO:0000313" key="4">
    <source>
        <dbReference type="Proteomes" id="UP001565243"/>
    </source>
</evidence>
<dbReference type="SUPFAM" id="SSF46894">
    <property type="entry name" value="C-terminal effector domain of the bipartite response regulators"/>
    <property type="match status" value="1"/>
</dbReference>
<dbReference type="PROSITE" id="PS50043">
    <property type="entry name" value="HTH_LUXR_2"/>
    <property type="match status" value="1"/>
</dbReference>
<dbReference type="CDD" id="cd06170">
    <property type="entry name" value="LuxR_C_like"/>
    <property type="match status" value="1"/>
</dbReference>
<dbReference type="Pfam" id="PF00196">
    <property type="entry name" value="GerE"/>
    <property type="match status" value="1"/>
</dbReference>
<dbReference type="SMART" id="SM00421">
    <property type="entry name" value="HTH_LUXR"/>
    <property type="match status" value="1"/>
</dbReference>
<evidence type="ECO:0000259" key="2">
    <source>
        <dbReference type="PROSITE" id="PS50043"/>
    </source>
</evidence>
<comment type="caution">
    <text evidence="3">The sequence shown here is derived from an EMBL/GenBank/DDBJ whole genome shotgun (WGS) entry which is preliminary data.</text>
</comment>
<dbReference type="InterPro" id="IPR036388">
    <property type="entry name" value="WH-like_DNA-bd_sf"/>
</dbReference>
<accession>A0ABV4EAZ7</accession>
<keyword evidence="4" id="KW-1185">Reference proteome</keyword>
<dbReference type="Gene3D" id="1.10.10.10">
    <property type="entry name" value="Winged helix-like DNA-binding domain superfamily/Winged helix DNA-binding domain"/>
    <property type="match status" value="1"/>
</dbReference>
<dbReference type="InterPro" id="IPR000792">
    <property type="entry name" value="Tscrpt_reg_LuxR_C"/>
</dbReference>
<dbReference type="PROSITE" id="PS00622">
    <property type="entry name" value="HTH_LUXR_1"/>
    <property type="match status" value="1"/>
</dbReference>
<evidence type="ECO:0000256" key="1">
    <source>
        <dbReference type="ARBA" id="ARBA00023125"/>
    </source>
</evidence>
<evidence type="ECO:0000313" key="3">
    <source>
        <dbReference type="EMBL" id="MEY8772102.1"/>
    </source>
</evidence>
<dbReference type="Proteomes" id="UP001565243">
    <property type="component" value="Unassembled WGS sequence"/>
</dbReference>
<organism evidence="3 4">
    <name type="scientific">Erwinia aeris</name>
    <dbReference type="NCBI Taxonomy" id="3239803"/>
    <lineage>
        <taxon>Bacteria</taxon>
        <taxon>Pseudomonadati</taxon>
        <taxon>Pseudomonadota</taxon>
        <taxon>Gammaproteobacteria</taxon>
        <taxon>Enterobacterales</taxon>
        <taxon>Erwiniaceae</taxon>
        <taxon>Erwinia</taxon>
    </lineage>
</organism>
<sequence>MCIYVISDDMYFVAGLKYFLAENGIAMQGFSYEGWLTQFRPGKLTKEDTVIIDINFTNCHTKLGMAKNIDYFGINIVFIVDLPLQDEHKGFHPYWLISKKSTFKKYIPLLKAIPNYEASHYNQLSRKETLILKELASGHSAIFISRKLNISVKTISSHKQNAVRKLGMMKINDMALVCYKEILNLYSGFNKSYLGLRDPPSWRAASSLSRLQ</sequence>